<dbReference type="Gene3D" id="3.30.70.1070">
    <property type="entry name" value="Sporulation related repeat"/>
    <property type="match status" value="1"/>
</dbReference>
<keyword evidence="1" id="KW-0472">Membrane</keyword>
<proteinExistence type="predicted"/>
<dbReference type="OrthoDB" id="8479416at2"/>
<organism evidence="3 4">
    <name type="scientific">Yoonia litorea</name>
    <dbReference type="NCBI Taxonomy" id="1123755"/>
    <lineage>
        <taxon>Bacteria</taxon>
        <taxon>Pseudomonadati</taxon>
        <taxon>Pseudomonadota</taxon>
        <taxon>Alphaproteobacteria</taxon>
        <taxon>Rhodobacterales</taxon>
        <taxon>Paracoccaceae</taxon>
        <taxon>Yoonia</taxon>
    </lineage>
</organism>
<dbReference type="InterPro" id="IPR007730">
    <property type="entry name" value="SPOR-like_dom"/>
</dbReference>
<keyword evidence="4" id="KW-1185">Reference proteome</keyword>
<keyword evidence="1" id="KW-0812">Transmembrane</keyword>
<evidence type="ECO:0000259" key="2">
    <source>
        <dbReference type="PROSITE" id="PS51724"/>
    </source>
</evidence>
<dbReference type="GO" id="GO:0042834">
    <property type="term" value="F:peptidoglycan binding"/>
    <property type="evidence" value="ECO:0007669"/>
    <property type="project" value="InterPro"/>
</dbReference>
<evidence type="ECO:0000313" key="4">
    <source>
        <dbReference type="Proteomes" id="UP000198926"/>
    </source>
</evidence>
<dbReference type="RefSeq" id="WP_090204817.1">
    <property type="nucleotide sequence ID" value="NZ_FOZM01000001.1"/>
</dbReference>
<dbReference type="InterPro" id="IPR036680">
    <property type="entry name" value="SPOR-like_sf"/>
</dbReference>
<dbReference type="STRING" id="1123755.SAMN05444714_1049"/>
<keyword evidence="3" id="KW-0132">Cell division</keyword>
<accession>A0A1I6LZ41</accession>
<sequence>MAVYDEGFAPTADESRFSNVMNYAGAALSLALIVGVGFWGYKLVVRDVSGIPVVRAMEGDMRVLPDNPGGAVALHTGLAVNEVAASGEAAGPEDVLYLAPAESGLAAEDLEVQLAPAASEILEAVAEADATAGIEETVTAVAAATEEVDEIALLAQMLATGTATPPPAAGLVDASVPGLRNSLRPMIRPAALTVTRAAPAQTGGSEVAVTTVAFPPGTHLVHLGAYPSPAEAAAAWDRLSARLSQYLSGYDRVIQISNQSGGTWYRLRASGFADRAEARRLCAVLQAEFAECIAVVTD</sequence>
<evidence type="ECO:0000256" key="1">
    <source>
        <dbReference type="SAM" id="Phobius"/>
    </source>
</evidence>
<protein>
    <submittedName>
        <fullName evidence="3">Cell division protein DedD (Protein involved in septation)</fullName>
    </submittedName>
</protein>
<dbReference type="Proteomes" id="UP000198926">
    <property type="component" value="Unassembled WGS sequence"/>
</dbReference>
<evidence type="ECO:0000313" key="3">
    <source>
        <dbReference type="EMBL" id="SFS08739.1"/>
    </source>
</evidence>
<dbReference type="SUPFAM" id="SSF110997">
    <property type="entry name" value="Sporulation related repeat"/>
    <property type="match status" value="1"/>
</dbReference>
<reference evidence="3 4" key="1">
    <citation type="submission" date="2016-10" db="EMBL/GenBank/DDBJ databases">
        <authorList>
            <person name="de Groot N.N."/>
        </authorList>
    </citation>
    <scope>NUCLEOTIDE SEQUENCE [LARGE SCALE GENOMIC DNA]</scope>
    <source>
        <strain evidence="3 4">DSM 29433</strain>
    </source>
</reference>
<dbReference type="GO" id="GO:0051301">
    <property type="term" value="P:cell division"/>
    <property type="evidence" value="ECO:0007669"/>
    <property type="project" value="UniProtKB-KW"/>
</dbReference>
<keyword evidence="1" id="KW-1133">Transmembrane helix</keyword>
<name>A0A1I6LZ41_9RHOB</name>
<dbReference type="AlphaFoldDB" id="A0A1I6LZ41"/>
<dbReference type="Pfam" id="PF05036">
    <property type="entry name" value="SPOR"/>
    <property type="match status" value="1"/>
</dbReference>
<feature type="transmembrane region" description="Helical" evidence="1">
    <location>
        <begin position="20"/>
        <end position="41"/>
    </location>
</feature>
<dbReference type="EMBL" id="FOZM01000001">
    <property type="protein sequence ID" value="SFS08739.1"/>
    <property type="molecule type" value="Genomic_DNA"/>
</dbReference>
<gene>
    <name evidence="3" type="ORF">SAMN05444714_1049</name>
</gene>
<feature type="domain" description="SPOR" evidence="2">
    <location>
        <begin position="213"/>
        <end position="298"/>
    </location>
</feature>
<keyword evidence="3" id="KW-0131">Cell cycle</keyword>
<dbReference type="PROSITE" id="PS51724">
    <property type="entry name" value="SPOR"/>
    <property type="match status" value="1"/>
</dbReference>